<evidence type="ECO:0000313" key="6">
    <source>
        <dbReference type="Ensembl" id="ENSPNYP00000007815.1"/>
    </source>
</evidence>
<reference evidence="6" key="1">
    <citation type="submission" date="2023-09" db="UniProtKB">
        <authorList>
            <consortium name="Ensembl"/>
        </authorList>
    </citation>
    <scope>IDENTIFICATION</scope>
</reference>
<organism evidence="6">
    <name type="scientific">Pundamilia nyererei</name>
    <dbReference type="NCBI Taxonomy" id="303518"/>
    <lineage>
        <taxon>Eukaryota</taxon>
        <taxon>Metazoa</taxon>
        <taxon>Chordata</taxon>
        <taxon>Craniata</taxon>
        <taxon>Vertebrata</taxon>
        <taxon>Euteleostomi</taxon>
        <taxon>Actinopterygii</taxon>
        <taxon>Neopterygii</taxon>
        <taxon>Teleostei</taxon>
        <taxon>Neoteleostei</taxon>
        <taxon>Acanthomorphata</taxon>
        <taxon>Ovalentaria</taxon>
        <taxon>Cichlomorphae</taxon>
        <taxon>Cichliformes</taxon>
        <taxon>Cichlidae</taxon>
        <taxon>African cichlids</taxon>
        <taxon>Pseudocrenilabrinae</taxon>
        <taxon>Haplochromini</taxon>
        <taxon>Pundamilia</taxon>
    </lineage>
</organism>
<dbReference type="STRING" id="303518.ENSPNYP00000007815"/>
<protein>
    <submittedName>
        <fullName evidence="6">Uncharacterized protein</fullName>
    </submittedName>
</protein>
<dbReference type="GeneTree" id="ENSGT00940000178268"/>
<evidence type="ECO:0000256" key="3">
    <source>
        <dbReference type="ARBA" id="ARBA00022989"/>
    </source>
</evidence>
<dbReference type="Ensembl" id="ENSPNYT00000008006.1">
    <property type="protein sequence ID" value="ENSPNYP00000007815.1"/>
    <property type="gene ID" value="ENSPNYG00000005993.1"/>
</dbReference>
<keyword evidence="4 5" id="KW-0472">Membrane</keyword>
<evidence type="ECO:0000256" key="1">
    <source>
        <dbReference type="ARBA" id="ARBA00008335"/>
    </source>
</evidence>
<sequence length="71" mass="8431">MLLDERIWLLFKRHWPQTLTYWSVFFSFGLCIAFLGPTILDLRCQTQSTLQQITWVFVSQHQQKPGACTVR</sequence>
<name>A0A3B4FB71_9CICH</name>
<evidence type="ECO:0000256" key="2">
    <source>
        <dbReference type="ARBA" id="ARBA00022692"/>
    </source>
</evidence>
<keyword evidence="3 5" id="KW-1133">Transmembrane helix</keyword>
<dbReference type="PANTHER" id="PTHR23121:SF10">
    <property type="entry name" value="MAJOR FACILITATOR SUPERFAMILY DOMAIN-CONTAINING PROTEIN 4A"/>
    <property type="match status" value="1"/>
</dbReference>
<evidence type="ECO:0000256" key="4">
    <source>
        <dbReference type="ARBA" id="ARBA00023136"/>
    </source>
</evidence>
<accession>A0A3B4FB71</accession>
<evidence type="ECO:0000256" key="5">
    <source>
        <dbReference type="SAM" id="Phobius"/>
    </source>
</evidence>
<keyword evidence="2 5" id="KW-0812">Transmembrane</keyword>
<comment type="similarity">
    <text evidence="1">Belongs to the major facilitator superfamily.</text>
</comment>
<dbReference type="PANTHER" id="PTHR23121">
    <property type="entry name" value="SODIUM-DEPENDENT GLUCOSE TRANSPORTER 1"/>
    <property type="match status" value="1"/>
</dbReference>
<dbReference type="AlphaFoldDB" id="A0A3B4FB71"/>
<proteinExistence type="inferred from homology"/>
<feature type="transmembrane region" description="Helical" evidence="5">
    <location>
        <begin position="20"/>
        <end position="40"/>
    </location>
</feature>